<protein>
    <submittedName>
        <fullName evidence="1">Uncharacterized protein</fullName>
    </submittedName>
</protein>
<sequence length="723" mass="82886">MAPPAFKKLSGTAVSSKTQCNQALVASIKPSPKIKQQPTLSSVDGPRILYWFRTDLRVHDSPALDHALSLNPSVFIPIWTWDPHYVYRARVGPNRWKFLLESQQALSDRLTELNPKQKLHLIREAPQTVIKKLVKKWAIDVLVFEKDTDAYARERDENVTKQIEELSRELGREIKVVSLMGRTLFDPDELVKRNGNRPTMSMAQVVKASQQIDPGDGGRKGEPKKCVPLPESLPNPLDKVEMDLSSDKDFQHEVPEDSPDVNKGQRGLGKDKDKHYVSVAGPNNDFAIVTLEEMGIDPKDAMSPHKGGEKEALRLLKKYIDDEEYIGTFEKPKSSPAEFEPQSTTLLSPHHHFGTLSVRKFWWDIQEVFAKRKKAGKQNAGEPENMPGQLLFRDMYFGAQAALGYAYAQTQGNKVARFIDWHLQSNYSKTPVGEHLLDGTYNVDNEEAEERFRRWKEGRTGFPWIDALMRQLKYEGWMHHLGRHSVACFLTRGGCYVSWERGAEVFEEWLVDHETACNVGNWMWLSCTAFFSQFYRCYSPIAFGKKWDPEGHFIRKYVPELRNYDKKYIYEPSKAPIADQKRWGCQITGDGTDRGTEEMAKYPKPMLDFNEMRQFCIDKVKAAYDVGLYGDDEKVMSGEWKKIFGHKEGRTNKDEANGEATKEMKRGRTPDGYKEDIDASGGIGDDEDEQPRKQRKAYMKAAKNEKGKQAKIDVMVTRRRPNR</sequence>
<comment type="caution">
    <text evidence="1">The sequence shown here is derived from an EMBL/GenBank/DDBJ whole genome shotgun (WGS) entry which is preliminary data.</text>
</comment>
<gene>
    <name evidence="1" type="ORF">H2198_007827</name>
</gene>
<keyword evidence="2" id="KW-1185">Reference proteome</keyword>
<evidence type="ECO:0000313" key="1">
    <source>
        <dbReference type="EMBL" id="KAJ9652959.1"/>
    </source>
</evidence>
<reference evidence="1" key="1">
    <citation type="submission" date="2022-10" db="EMBL/GenBank/DDBJ databases">
        <title>Culturing micro-colonial fungi from biological soil crusts in the Mojave desert and describing Neophaeococcomyces mojavensis, and introducing the new genera and species Taxawa tesnikishii.</title>
        <authorList>
            <person name="Kurbessoian T."/>
            <person name="Stajich J.E."/>
        </authorList>
    </citation>
    <scope>NUCLEOTIDE SEQUENCE</scope>
    <source>
        <strain evidence="1">JES_112</strain>
    </source>
</reference>
<proteinExistence type="predicted"/>
<dbReference type="Proteomes" id="UP001172386">
    <property type="component" value="Unassembled WGS sequence"/>
</dbReference>
<organism evidence="1 2">
    <name type="scientific">Neophaeococcomyces mojaviensis</name>
    <dbReference type="NCBI Taxonomy" id="3383035"/>
    <lineage>
        <taxon>Eukaryota</taxon>
        <taxon>Fungi</taxon>
        <taxon>Dikarya</taxon>
        <taxon>Ascomycota</taxon>
        <taxon>Pezizomycotina</taxon>
        <taxon>Eurotiomycetes</taxon>
        <taxon>Chaetothyriomycetidae</taxon>
        <taxon>Chaetothyriales</taxon>
        <taxon>Chaetothyriales incertae sedis</taxon>
        <taxon>Neophaeococcomyces</taxon>
    </lineage>
</organism>
<accession>A0ACC2ZYZ8</accession>
<name>A0ACC2ZYZ8_9EURO</name>
<evidence type="ECO:0000313" key="2">
    <source>
        <dbReference type="Proteomes" id="UP001172386"/>
    </source>
</evidence>
<dbReference type="EMBL" id="JAPDRQ010000175">
    <property type="protein sequence ID" value="KAJ9652959.1"/>
    <property type="molecule type" value="Genomic_DNA"/>
</dbReference>